<name>A0ABS9MTE9_9BURK</name>
<comment type="caution">
    <text evidence="1">The sequence shown here is derived from an EMBL/GenBank/DDBJ whole genome shotgun (WGS) entry which is preliminary data.</text>
</comment>
<organism evidence="1 2">
    <name type="scientific">Mesosutterella porci</name>
    <dbReference type="NCBI Taxonomy" id="2915351"/>
    <lineage>
        <taxon>Bacteria</taxon>
        <taxon>Pseudomonadati</taxon>
        <taxon>Pseudomonadota</taxon>
        <taxon>Betaproteobacteria</taxon>
        <taxon>Burkholderiales</taxon>
        <taxon>Sutterellaceae</taxon>
        <taxon>Mesosutterella</taxon>
    </lineage>
</organism>
<dbReference type="Proteomes" id="UP001297600">
    <property type="component" value="Unassembled WGS sequence"/>
</dbReference>
<keyword evidence="2" id="KW-1185">Reference proteome</keyword>
<gene>
    <name evidence="1" type="ORF">MAF45_10655</name>
</gene>
<evidence type="ECO:0000313" key="1">
    <source>
        <dbReference type="EMBL" id="MCG5031895.1"/>
    </source>
</evidence>
<proteinExistence type="predicted"/>
<accession>A0ABS9MTE9</accession>
<sequence length="50" mass="5404">MVGTRKAGDVEEVYDPYAVVLIEQGLAQAAKVVSPSKARSRKAAKEDKNE</sequence>
<evidence type="ECO:0000313" key="2">
    <source>
        <dbReference type="Proteomes" id="UP001297600"/>
    </source>
</evidence>
<reference evidence="1 2" key="1">
    <citation type="submission" date="2022-02" db="EMBL/GenBank/DDBJ databases">
        <title>Mesosutterella porci, a novel member of the family Sutterellaceae from pig feces.</title>
        <authorList>
            <person name="Wylensek D."/>
            <person name="Clavel T."/>
        </authorList>
    </citation>
    <scope>NUCLEOTIDE SEQUENCE [LARGE SCALE GENOMIC DNA]</scope>
    <source>
        <strain evidence="2">oilRF-744-wt-GAM-9</strain>
    </source>
</reference>
<dbReference type="EMBL" id="JAKNCT010000015">
    <property type="protein sequence ID" value="MCG5031895.1"/>
    <property type="molecule type" value="Genomic_DNA"/>
</dbReference>
<protein>
    <submittedName>
        <fullName evidence="1">Uncharacterized protein</fullName>
    </submittedName>
</protein>